<organism evidence="3 4">
    <name type="scientific">Sphingomonas hengshuiensis</name>
    <dbReference type="NCBI Taxonomy" id="1609977"/>
    <lineage>
        <taxon>Bacteria</taxon>
        <taxon>Pseudomonadati</taxon>
        <taxon>Pseudomonadota</taxon>
        <taxon>Alphaproteobacteria</taxon>
        <taxon>Sphingomonadales</taxon>
        <taxon>Sphingomonadaceae</taxon>
        <taxon>Sphingomonas</taxon>
    </lineage>
</organism>
<dbReference type="Proteomes" id="UP000032300">
    <property type="component" value="Chromosome"/>
</dbReference>
<dbReference type="OrthoDB" id="9154356at2"/>
<feature type="region of interest" description="Disordered" evidence="1">
    <location>
        <begin position="1"/>
        <end position="28"/>
    </location>
</feature>
<sequence>MTQMVRTPQQLGDALRRQRRVKGLNQTSTAEQAGLRQELISKIETGSPGTRIDSIFALLAALDLEFVVQPRSRLSAQDIEDIF</sequence>
<name>A0A7U4LGU1_9SPHN</name>
<accession>A0A7U4LGU1</accession>
<evidence type="ECO:0000313" key="4">
    <source>
        <dbReference type="Proteomes" id="UP000032300"/>
    </source>
</evidence>
<dbReference type="Pfam" id="PF13560">
    <property type="entry name" value="HTH_31"/>
    <property type="match status" value="1"/>
</dbReference>
<dbReference type="EMBL" id="CP010836">
    <property type="protein sequence ID" value="AJP73678.1"/>
    <property type="molecule type" value="Genomic_DNA"/>
</dbReference>
<dbReference type="KEGG" id="sphi:TS85_20585"/>
<reference evidence="3 4" key="1">
    <citation type="journal article" date="2015" name="Int. J. Syst. Evol. Microbiol.">
        <title>Sphingomonas hengshuiensis sp. nov., isolated from lake wetland.</title>
        <authorList>
            <person name="Wei S."/>
            <person name="Wang T."/>
            <person name="Liu H."/>
            <person name="Zhang C."/>
            <person name="Guo J."/>
            <person name="Wang Q."/>
            <person name="Liang K."/>
            <person name="Zhang Z."/>
        </authorList>
    </citation>
    <scope>NUCLEOTIDE SEQUENCE [LARGE SCALE GENOMIC DNA]</scope>
    <source>
        <strain evidence="3 4">WHSC-8</strain>
    </source>
</reference>
<feature type="compositionally biased region" description="Polar residues" evidence="1">
    <location>
        <begin position="1"/>
        <end position="10"/>
    </location>
</feature>
<dbReference type="Gene3D" id="1.10.260.40">
    <property type="entry name" value="lambda repressor-like DNA-binding domains"/>
    <property type="match status" value="1"/>
</dbReference>
<evidence type="ECO:0000259" key="2">
    <source>
        <dbReference type="PROSITE" id="PS50943"/>
    </source>
</evidence>
<protein>
    <submittedName>
        <fullName evidence="3">XRE family transcriptional regulator</fullName>
    </submittedName>
</protein>
<dbReference type="SMART" id="SM00530">
    <property type="entry name" value="HTH_XRE"/>
    <property type="match status" value="1"/>
</dbReference>
<reference evidence="3 4" key="2">
    <citation type="submission" date="2015-02" db="EMBL/GenBank/DDBJ databases">
        <title>The complete genome of Sphingomonas hengshuiensis sp. WHSC-8 isolated from soil of Hengshui Lake.</title>
        <authorList>
            <person name="Wei S."/>
            <person name="Guo J."/>
            <person name="Su C."/>
            <person name="Wu R."/>
            <person name="Zhang Z."/>
            <person name="Liang K."/>
            <person name="Li H."/>
            <person name="Wang T."/>
            <person name="Liu H."/>
            <person name="Zhang C."/>
            <person name="Li Z."/>
            <person name="Wang Q."/>
            <person name="Meng J."/>
        </authorList>
    </citation>
    <scope>NUCLEOTIDE SEQUENCE [LARGE SCALE GENOMIC DNA]</scope>
    <source>
        <strain evidence="3 4">WHSC-8</strain>
    </source>
</reference>
<dbReference type="SUPFAM" id="SSF47413">
    <property type="entry name" value="lambda repressor-like DNA-binding domains"/>
    <property type="match status" value="1"/>
</dbReference>
<keyword evidence="4" id="KW-1185">Reference proteome</keyword>
<feature type="domain" description="HTH cro/C1-type" evidence="2">
    <location>
        <begin position="15"/>
        <end position="69"/>
    </location>
</feature>
<dbReference type="CDD" id="cd00093">
    <property type="entry name" value="HTH_XRE"/>
    <property type="match status" value="1"/>
</dbReference>
<evidence type="ECO:0000256" key="1">
    <source>
        <dbReference type="SAM" id="MobiDB-lite"/>
    </source>
</evidence>
<dbReference type="InterPro" id="IPR010982">
    <property type="entry name" value="Lambda_DNA-bd_dom_sf"/>
</dbReference>
<dbReference type="PROSITE" id="PS50943">
    <property type="entry name" value="HTH_CROC1"/>
    <property type="match status" value="1"/>
</dbReference>
<dbReference type="AlphaFoldDB" id="A0A7U4LGU1"/>
<evidence type="ECO:0000313" key="3">
    <source>
        <dbReference type="EMBL" id="AJP73678.1"/>
    </source>
</evidence>
<proteinExistence type="predicted"/>
<dbReference type="InterPro" id="IPR001387">
    <property type="entry name" value="Cro/C1-type_HTH"/>
</dbReference>
<dbReference type="GO" id="GO:0003677">
    <property type="term" value="F:DNA binding"/>
    <property type="evidence" value="ECO:0007669"/>
    <property type="project" value="InterPro"/>
</dbReference>
<gene>
    <name evidence="3" type="ORF">TS85_20585</name>
</gene>